<proteinExistence type="predicted"/>
<dbReference type="Proteomes" id="UP000634136">
    <property type="component" value="Unassembled WGS sequence"/>
</dbReference>
<protein>
    <submittedName>
        <fullName evidence="1">Uncharacterized protein</fullName>
    </submittedName>
</protein>
<sequence length="22" mass="2444">MEASDYKMIMSLFGKIKPGVTP</sequence>
<dbReference type="EMBL" id="JAAIUW010000003">
    <property type="protein sequence ID" value="KAF7837605.1"/>
    <property type="molecule type" value="Genomic_DNA"/>
</dbReference>
<name>A0A834X3Z0_9FABA</name>
<keyword evidence="2" id="KW-1185">Reference proteome</keyword>
<reference evidence="1" key="1">
    <citation type="submission" date="2020-09" db="EMBL/GenBank/DDBJ databases">
        <title>Genome-Enabled Discovery of Anthraquinone Biosynthesis in Senna tora.</title>
        <authorList>
            <person name="Kang S.-H."/>
            <person name="Pandey R.P."/>
            <person name="Lee C.-M."/>
            <person name="Sim J.-S."/>
            <person name="Jeong J.-T."/>
            <person name="Choi B.-S."/>
            <person name="Jung M."/>
            <person name="Ginzburg D."/>
            <person name="Zhao K."/>
            <person name="Won S.Y."/>
            <person name="Oh T.-J."/>
            <person name="Yu Y."/>
            <person name="Kim N.-H."/>
            <person name="Lee O.R."/>
            <person name="Lee T.-H."/>
            <person name="Bashyal P."/>
            <person name="Kim T.-S."/>
            <person name="Lee W.-H."/>
            <person name="Kawkins C."/>
            <person name="Kim C.-K."/>
            <person name="Kim J.S."/>
            <person name="Ahn B.O."/>
            <person name="Rhee S.Y."/>
            <person name="Sohng J.K."/>
        </authorList>
    </citation>
    <scope>NUCLEOTIDE SEQUENCE</scope>
    <source>
        <tissue evidence="1">Leaf</tissue>
    </source>
</reference>
<evidence type="ECO:0000313" key="2">
    <source>
        <dbReference type="Proteomes" id="UP000634136"/>
    </source>
</evidence>
<accession>A0A834X3Z0</accession>
<gene>
    <name evidence="1" type="ORF">G2W53_006087</name>
</gene>
<dbReference type="AlphaFoldDB" id="A0A834X3Z0"/>
<evidence type="ECO:0000313" key="1">
    <source>
        <dbReference type="EMBL" id="KAF7837605.1"/>
    </source>
</evidence>
<comment type="caution">
    <text evidence="1">The sequence shown here is derived from an EMBL/GenBank/DDBJ whole genome shotgun (WGS) entry which is preliminary data.</text>
</comment>
<organism evidence="1 2">
    <name type="scientific">Senna tora</name>
    <dbReference type="NCBI Taxonomy" id="362788"/>
    <lineage>
        <taxon>Eukaryota</taxon>
        <taxon>Viridiplantae</taxon>
        <taxon>Streptophyta</taxon>
        <taxon>Embryophyta</taxon>
        <taxon>Tracheophyta</taxon>
        <taxon>Spermatophyta</taxon>
        <taxon>Magnoliopsida</taxon>
        <taxon>eudicotyledons</taxon>
        <taxon>Gunneridae</taxon>
        <taxon>Pentapetalae</taxon>
        <taxon>rosids</taxon>
        <taxon>fabids</taxon>
        <taxon>Fabales</taxon>
        <taxon>Fabaceae</taxon>
        <taxon>Caesalpinioideae</taxon>
        <taxon>Cassia clade</taxon>
        <taxon>Senna</taxon>
    </lineage>
</organism>